<feature type="transmembrane region" description="Helical" evidence="7">
    <location>
        <begin position="582"/>
        <end position="603"/>
    </location>
</feature>
<evidence type="ECO:0000256" key="4">
    <source>
        <dbReference type="ARBA" id="ARBA00022692"/>
    </source>
</evidence>
<dbReference type="Proteomes" id="UP000633136">
    <property type="component" value="Unassembled WGS sequence"/>
</dbReference>
<keyword evidence="3" id="KW-1003">Cell membrane</keyword>
<proteinExistence type="inferred from homology"/>
<dbReference type="PROSITE" id="PS50928">
    <property type="entry name" value="ABC_TM1"/>
    <property type="match status" value="2"/>
</dbReference>
<protein>
    <submittedName>
        <fullName evidence="10">Phosphate-import permease protein PhnE</fullName>
    </submittedName>
</protein>
<dbReference type="GO" id="GO:0055085">
    <property type="term" value="P:transmembrane transport"/>
    <property type="evidence" value="ECO:0007669"/>
    <property type="project" value="InterPro"/>
</dbReference>
<dbReference type="InterPro" id="IPR035906">
    <property type="entry name" value="MetI-like_sf"/>
</dbReference>
<feature type="transmembrane region" description="Helical" evidence="7">
    <location>
        <begin position="343"/>
        <end position="367"/>
    </location>
</feature>
<dbReference type="GO" id="GO:0005886">
    <property type="term" value="C:plasma membrane"/>
    <property type="evidence" value="ECO:0007669"/>
    <property type="project" value="UniProtKB-SubCell"/>
</dbReference>
<feature type="domain" description="ABC transmembrane type-1" evidence="9">
    <location>
        <begin position="97"/>
        <end position="282"/>
    </location>
</feature>
<evidence type="ECO:0000313" key="11">
    <source>
        <dbReference type="Proteomes" id="UP000633136"/>
    </source>
</evidence>
<evidence type="ECO:0000256" key="6">
    <source>
        <dbReference type="ARBA" id="ARBA00023136"/>
    </source>
</evidence>
<gene>
    <name evidence="10" type="primary">phnE</name>
    <name evidence="10" type="ORF">GCM10011401_17920</name>
</gene>
<comment type="similarity">
    <text evidence="7">Belongs to the binding-protein-dependent transport system permease family.</text>
</comment>
<keyword evidence="4 7" id="KW-0812">Transmembrane</keyword>
<feature type="transmembrane region" description="Helical" evidence="7">
    <location>
        <begin position="41"/>
        <end position="59"/>
    </location>
</feature>
<organism evidence="10 11">
    <name type="scientific">Nesterenkonia cremea</name>
    <dbReference type="NCBI Taxonomy" id="1882340"/>
    <lineage>
        <taxon>Bacteria</taxon>
        <taxon>Bacillati</taxon>
        <taxon>Actinomycetota</taxon>
        <taxon>Actinomycetes</taxon>
        <taxon>Micrococcales</taxon>
        <taxon>Micrococcaceae</taxon>
        <taxon>Nesterenkonia</taxon>
    </lineage>
</organism>
<reference evidence="10" key="1">
    <citation type="journal article" date="2014" name="Int. J. Syst. Evol. Microbiol.">
        <title>Complete genome sequence of Corynebacterium casei LMG S-19264T (=DSM 44701T), isolated from a smear-ripened cheese.</title>
        <authorList>
            <consortium name="US DOE Joint Genome Institute (JGI-PGF)"/>
            <person name="Walter F."/>
            <person name="Albersmeier A."/>
            <person name="Kalinowski J."/>
            <person name="Ruckert C."/>
        </authorList>
    </citation>
    <scope>NUCLEOTIDE SEQUENCE</scope>
    <source>
        <strain evidence="10">CGMCC 1.15388</strain>
    </source>
</reference>
<dbReference type="CDD" id="cd06261">
    <property type="entry name" value="TM_PBP2"/>
    <property type="match status" value="2"/>
</dbReference>
<comment type="subcellular location">
    <subcellularLocation>
        <location evidence="1 7">Cell membrane</location>
        <topology evidence="1 7">Multi-pass membrane protein</topology>
    </subcellularLocation>
</comment>
<keyword evidence="11" id="KW-1185">Reference proteome</keyword>
<sequence>MAVQTDERPQTTPTPDAGSGAGTAAASSDGRTLPKPSPRGITVAVVLGLFLAGGIWSVIDLRINFASLMDSWANTQNFMGRALPLDFPAWDELLRGTLTTLSIVLLATLLAVLISIPCALMAARTTCRSAALRTSSRVFIVIMRAIPELILALFFLRIYGFGAGAIAGILALGLHSVGMLGKMYADAIEDHDDGPRQAQETAGAKRIQQIFGSVMPGITPAVIAHALHRFDINLRASVILGWVGVAGLGADLRAAQGVGNYPRLLALGLIVLLLCILVEIISGRLRMKLLGRAEPSRFGVLWAWQKLRSRWSGERLETRPSLGSRTIPPWDGARIARFSHIGLTLALILASVVYIEWSALLALLASWTDADVSSWEVFTGEFHVAAFFTGLVDLPEESQRWFPPHDGDIQSTIFAQILVTIQIALAATFLGALLALPVGALAARNVAPRPGLAQFFRMVIVVTRGVPELILALLLIIIMGLGAVAGTLALALGAMGLLSKLVADSIEDTDVRIQDALVTGGAGRAQVFFAATMRQSAPAVVSHVLYQLDVNFRSATLLGIVGAGGIGYQLEMARRTLQWEVVTYILICVVAVVLLIEAVSVFMRRLMR</sequence>
<feature type="transmembrane region" description="Helical" evidence="7">
    <location>
        <begin position="161"/>
        <end position="181"/>
    </location>
</feature>
<feature type="domain" description="ABC transmembrane type-1" evidence="9">
    <location>
        <begin position="417"/>
        <end position="600"/>
    </location>
</feature>
<feature type="compositionally biased region" description="Low complexity" evidence="8">
    <location>
        <begin position="11"/>
        <end position="30"/>
    </location>
</feature>
<evidence type="ECO:0000313" key="10">
    <source>
        <dbReference type="EMBL" id="GGE71242.1"/>
    </source>
</evidence>
<evidence type="ECO:0000256" key="5">
    <source>
        <dbReference type="ARBA" id="ARBA00022989"/>
    </source>
</evidence>
<keyword evidence="2 7" id="KW-0813">Transport</keyword>
<dbReference type="Pfam" id="PF00528">
    <property type="entry name" value="BPD_transp_1"/>
    <property type="match status" value="2"/>
</dbReference>
<feature type="transmembrane region" description="Helical" evidence="7">
    <location>
        <begin position="264"/>
        <end position="282"/>
    </location>
</feature>
<dbReference type="PANTHER" id="PTHR30043">
    <property type="entry name" value="PHOSPHONATES TRANSPORT SYSTEM PERMEASE PROTEIN"/>
    <property type="match status" value="1"/>
</dbReference>
<dbReference type="Gene3D" id="1.10.3720.10">
    <property type="entry name" value="MetI-like"/>
    <property type="match status" value="2"/>
</dbReference>
<keyword evidence="6 7" id="KW-0472">Membrane</keyword>
<evidence type="ECO:0000256" key="8">
    <source>
        <dbReference type="SAM" id="MobiDB-lite"/>
    </source>
</evidence>
<dbReference type="SUPFAM" id="SSF161098">
    <property type="entry name" value="MetI-like"/>
    <property type="match status" value="2"/>
</dbReference>
<dbReference type="RefSeq" id="WP_188684881.1">
    <property type="nucleotide sequence ID" value="NZ_BMIS01000007.1"/>
</dbReference>
<accession>A0A917AUP2</accession>
<evidence type="ECO:0000256" key="7">
    <source>
        <dbReference type="RuleBase" id="RU363032"/>
    </source>
</evidence>
<comment type="caution">
    <text evidence="10">The sequence shown here is derived from an EMBL/GenBank/DDBJ whole genome shotgun (WGS) entry which is preliminary data.</text>
</comment>
<keyword evidence="5 7" id="KW-1133">Transmembrane helix</keyword>
<feature type="transmembrane region" description="Helical" evidence="7">
    <location>
        <begin position="413"/>
        <end position="443"/>
    </location>
</feature>
<dbReference type="EMBL" id="BMIS01000007">
    <property type="protein sequence ID" value="GGE71242.1"/>
    <property type="molecule type" value="Genomic_DNA"/>
</dbReference>
<dbReference type="AlphaFoldDB" id="A0A917AUP2"/>
<reference evidence="10" key="2">
    <citation type="submission" date="2020-09" db="EMBL/GenBank/DDBJ databases">
        <authorList>
            <person name="Sun Q."/>
            <person name="Zhou Y."/>
        </authorList>
    </citation>
    <scope>NUCLEOTIDE SEQUENCE</scope>
    <source>
        <strain evidence="10">CGMCC 1.15388</strain>
    </source>
</reference>
<name>A0A917AUP2_9MICC</name>
<evidence type="ECO:0000256" key="2">
    <source>
        <dbReference type="ARBA" id="ARBA00022448"/>
    </source>
</evidence>
<evidence type="ECO:0000256" key="1">
    <source>
        <dbReference type="ARBA" id="ARBA00004651"/>
    </source>
</evidence>
<feature type="transmembrane region" description="Helical" evidence="7">
    <location>
        <begin position="101"/>
        <end position="123"/>
    </location>
</feature>
<dbReference type="InterPro" id="IPR000515">
    <property type="entry name" value="MetI-like"/>
</dbReference>
<feature type="region of interest" description="Disordered" evidence="8">
    <location>
        <begin position="1"/>
        <end position="35"/>
    </location>
</feature>
<evidence type="ECO:0000256" key="3">
    <source>
        <dbReference type="ARBA" id="ARBA00022475"/>
    </source>
</evidence>
<evidence type="ECO:0000259" key="9">
    <source>
        <dbReference type="PROSITE" id="PS50928"/>
    </source>
</evidence>
<dbReference type="PANTHER" id="PTHR30043:SF1">
    <property type="entry name" value="ABC TRANSPORT SYSTEM PERMEASE PROTEIN P69"/>
    <property type="match status" value="1"/>
</dbReference>